<evidence type="ECO:0000313" key="3">
    <source>
        <dbReference type="Proteomes" id="UP001596958"/>
    </source>
</evidence>
<evidence type="ECO:0000256" key="1">
    <source>
        <dbReference type="SAM" id="Phobius"/>
    </source>
</evidence>
<name>A0ABW2YST7_9SPHI</name>
<dbReference type="Proteomes" id="UP001596958">
    <property type="component" value="Unassembled WGS sequence"/>
</dbReference>
<feature type="transmembrane region" description="Helical" evidence="1">
    <location>
        <begin position="130"/>
        <end position="151"/>
    </location>
</feature>
<feature type="transmembrane region" description="Helical" evidence="1">
    <location>
        <begin position="73"/>
        <end position="97"/>
    </location>
</feature>
<keyword evidence="1" id="KW-0472">Membrane</keyword>
<protein>
    <submittedName>
        <fullName evidence="2">Uncharacterized protein</fullName>
    </submittedName>
</protein>
<evidence type="ECO:0000313" key="2">
    <source>
        <dbReference type="EMBL" id="MFD0749489.1"/>
    </source>
</evidence>
<sequence length="367" mass="41518">MTNPLITKKQINLGVKVCDCFFSCAGLLLMLYFLNGSIPPNAALVLGIIVIAAAIILLIAWNYHADNEDFPYAVLHAWLVGVIRYSVAYTVATYGFAKILKTQFAVMYSRNDTPVGSLSGFELTWNYFGYSYKLAIILAVLQIGGAILLLFRRTTLLGLFVLMPVMLNIVLINAFYSIAVGAFLVSVILTAALTYLLVLNREPIIRLFFNTANNLPALQFSFFKWVIRVVVIALSFFTIYRYIMYEKPIDFVGKWKVEKLERNGQFVNENAWVTDSTAWKCIYIEEHGGIALSPNPYVFEPARAQRAMYKYDEKAHKLNLTIFGKSKAVDSMAVMIIKKDKQHMQWVGTKGNNQFKMYLVKTPASTH</sequence>
<keyword evidence="3" id="KW-1185">Reference proteome</keyword>
<gene>
    <name evidence="2" type="ORF">ACFQZS_05000</name>
</gene>
<feature type="transmembrane region" description="Helical" evidence="1">
    <location>
        <begin position="40"/>
        <end position="61"/>
    </location>
</feature>
<feature type="transmembrane region" description="Helical" evidence="1">
    <location>
        <begin position="12"/>
        <end position="34"/>
    </location>
</feature>
<proteinExistence type="predicted"/>
<dbReference type="EMBL" id="JBHTHU010000002">
    <property type="protein sequence ID" value="MFD0749489.1"/>
    <property type="molecule type" value="Genomic_DNA"/>
</dbReference>
<feature type="transmembrane region" description="Helical" evidence="1">
    <location>
        <begin position="182"/>
        <end position="199"/>
    </location>
</feature>
<comment type="caution">
    <text evidence="2">The sequence shown here is derived from an EMBL/GenBank/DDBJ whole genome shotgun (WGS) entry which is preliminary data.</text>
</comment>
<dbReference type="RefSeq" id="WP_377097897.1">
    <property type="nucleotide sequence ID" value="NZ_JBHTHU010000002.1"/>
</dbReference>
<organism evidence="2 3">
    <name type="scientific">Mucilaginibacter calamicampi</name>
    <dbReference type="NCBI Taxonomy" id="1302352"/>
    <lineage>
        <taxon>Bacteria</taxon>
        <taxon>Pseudomonadati</taxon>
        <taxon>Bacteroidota</taxon>
        <taxon>Sphingobacteriia</taxon>
        <taxon>Sphingobacteriales</taxon>
        <taxon>Sphingobacteriaceae</taxon>
        <taxon>Mucilaginibacter</taxon>
    </lineage>
</organism>
<reference evidence="3" key="1">
    <citation type="journal article" date="2019" name="Int. J. Syst. Evol. Microbiol.">
        <title>The Global Catalogue of Microorganisms (GCM) 10K type strain sequencing project: providing services to taxonomists for standard genome sequencing and annotation.</title>
        <authorList>
            <consortium name="The Broad Institute Genomics Platform"/>
            <consortium name="The Broad Institute Genome Sequencing Center for Infectious Disease"/>
            <person name="Wu L."/>
            <person name="Ma J."/>
        </authorList>
    </citation>
    <scope>NUCLEOTIDE SEQUENCE [LARGE SCALE GENOMIC DNA]</scope>
    <source>
        <strain evidence="3">CCUG 63418</strain>
    </source>
</reference>
<keyword evidence="1" id="KW-0812">Transmembrane</keyword>
<keyword evidence="1" id="KW-1133">Transmembrane helix</keyword>
<accession>A0ABW2YST7</accession>
<feature type="transmembrane region" description="Helical" evidence="1">
    <location>
        <begin position="225"/>
        <end position="243"/>
    </location>
</feature>
<feature type="transmembrane region" description="Helical" evidence="1">
    <location>
        <begin position="156"/>
        <end position="176"/>
    </location>
</feature>